<feature type="region of interest" description="Disordered" evidence="1">
    <location>
        <begin position="33"/>
        <end position="67"/>
    </location>
</feature>
<reference evidence="2" key="1">
    <citation type="submission" date="2020-03" db="EMBL/GenBank/DDBJ databases">
        <title>A high-quality chromosome-level genome assembly of a woody plant with both climbing and erect habits, Rhamnella rubrinervis.</title>
        <authorList>
            <person name="Lu Z."/>
            <person name="Yang Y."/>
            <person name="Zhu X."/>
            <person name="Sun Y."/>
        </authorList>
    </citation>
    <scope>NUCLEOTIDE SEQUENCE</scope>
    <source>
        <strain evidence="2">BYM</strain>
        <tissue evidence="2">Leaf</tissue>
    </source>
</reference>
<evidence type="ECO:0000313" key="3">
    <source>
        <dbReference type="Proteomes" id="UP000796880"/>
    </source>
</evidence>
<organism evidence="2 3">
    <name type="scientific">Rhamnella rubrinervis</name>
    <dbReference type="NCBI Taxonomy" id="2594499"/>
    <lineage>
        <taxon>Eukaryota</taxon>
        <taxon>Viridiplantae</taxon>
        <taxon>Streptophyta</taxon>
        <taxon>Embryophyta</taxon>
        <taxon>Tracheophyta</taxon>
        <taxon>Spermatophyta</taxon>
        <taxon>Magnoliopsida</taxon>
        <taxon>eudicotyledons</taxon>
        <taxon>Gunneridae</taxon>
        <taxon>Pentapetalae</taxon>
        <taxon>rosids</taxon>
        <taxon>fabids</taxon>
        <taxon>Rosales</taxon>
        <taxon>Rhamnaceae</taxon>
        <taxon>rhamnoid group</taxon>
        <taxon>Rhamneae</taxon>
        <taxon>Rhamnella</taxon>
    </lineage>
</organism>
<accession>A0A8K0E1G9</accession>
<gene>
    <name evidence="2" type="ORF">FNV43_RR22169</name>
</gene>
<protein>
    <submittedName>
        <fullName evidence="2">Uncharacterized protein</fullName>
    </submittedName>
</protein>
<name>A0A8K0E1G9_9ROSA</name>
<dbReference type="EMBL" id="VOIH02000010">
    <property type="protein sequence ID" value="KAF3435082.1"/>
    <property type="molecule type" value="Genomic_DNA"/>
</dbReference>
<feature type="compositionally biased region" description="Gly residues" evidence="1">
    <location>
        <begin position="50"/>
        <end position="59"/>
    </location>
</feature>
<dbReference type="AlphaFoldDB" id="A0A8K0E1G9"/>
<evidence type="ECO:0000313" key="2">
    <source>
        <dbReference type="EMBL" id="KAF3435082.1"/>
    </source>
</evidence>
<evidence type="ECO:0000256" key="1">
    <source>
        <dbReference type="SAM" id="MobiDB-lite"/>
    </source>
</evidence>
<comment type="caution">
    <text evidence="2">The sequence shown here is derived from an EMBL/GenBank/DDBJ whole genome shotgun (WGS) entry which is preliminary data.</text>
</comment>
<proteinExistence type="predicted"/>
<keyword evidence="3" id="KW-1185">Reference proteome</keyword>
<sequence length="67" mass="7050">MVAFLLGVSFWDTNNNKNVGVDAARLLTIPKSTVHRPETTTSREFPDQVGGVGSGGSGKRPGPVDLP</sequence>
<dbReference type="Proteomes" id="UP000796880">
    <property type="component" value="Unassembled WGS sequence"/>
</dbReference>